<proteinExistence type="predicted"/>
<gene>
    <name evidence="2" type="ORF">GHK86_07385</name>
</gene>
<feature type="non-terminal residue" evidence="2">
    <location>
        <position position="111"/>
    </location>
</feature>
<comment type="caution">
    <text evidence="2">The sequence shown here is derived from an EMBL/GenBank/DDBJ whole genome shotgun (WGS) entry which is preliminary data.</text>
</comment>
<evidence type="ECO:0000313" key="2">
    <source>
        <dbReference type="EMBL" id="MST32544.1"/>
    </source>
</evidence>
<dbReference type="EMBL" id="WJHE01000326">
    <property type="protein sequence ID" value="MST32544.1"/>
    <property type="molecule type" value="Genomic_DNA"/>
</dbReference>
<evidence type="ECO:0000313" key="3">
    <source>
        <dbReference type="Proteomes" id="UP000437736"/>
    </source>
</evidence>
<protein>
    <submittedName>
        <fullName evidence="2">Uncharacterized protein</fullName>
    </submittedName>
</protein>
<sequence>MGVDPAASRPDGASDRVGDGRVARIRAALPPGGGSAPRLCEVCRDLTRAAGAGVALRAPEGVLGTLCATDAVSRRIDELQFTLGEGPSLDAFASGRPVSAARLEEAAAARW</sequence>
<reference evidence="2 3" key="1">
    <citation type="submission" date="2019-11" db="EMBL/GenBank/DDBJ databases">
        <title>Acidiferrimicrobium australis gen. nov., sp. nov., an acidophilic and obligately heterotrophic, member of the Actinobacteria that catalyses dissimilatory oxido- reduction of iron isolated from metal-rich acidic water in Chile.</title>
        <authorList>
            <person name="Gonzalez D."/>
            <person name="Huber K."/>
            <person name="Hedrich S."/>
            <person name="Rojas-Villalobos C."/>
            <person name="Quatrini R."/>
            <person name="Dinamarca M.A."/>
            <person name="Schwarz A."/>
            <person name="Canales C."/>
            <person name="Nancucheo I."/>
        </authorList>
    </citation>
    <scope>NUCLEOTIDE SEQUENCE [LARGE SCALE GENOMIC DNA]</scope>
    <source>
        <strain evidence="2 3">USS-CCA1</strain>
    </source>
</reference>
<feature type="region of interest" description="Disordered" evidence="1">
    <location>
        <begin position="1"/>
        <end position="20"/>
    </location>
</feature>
<organism evidence="2 3">
    <name type="scientific">Acidiferrimicrobium australe</name>
    <dbReference type="NCBI Taxonomy" id="2664430"/>
    <lineage>
        <taxon>Bacteria</taxon>
        <taxon>Bacillati</taxon>
        <taxon>Actinomycetota</taxon>
        <taxon>Acidimicrobiia</taxon>
        <taxon>Acidimicrobiales</taxon>
        <taxon>Acidimicrobiaceae</taxon>
        <taxon>Acidiferrimicrobium</taxon>
    </lineage>
</organism>
<dbReference type="Proteomes" id="UP000437736">
    <property type="component" value="Unassembled WGS sequence"/>
</dbReference>
<name>A0ABW9QSX0_9ACTN</name>
<accession>A0ABW9QSX0</accession>
<evidence type="ECO:0000256" key="1">
    <source>
        <dbReference type="SAM" id="MobiDB-lite"/>
    </source>
</evidence>
<keyword evidence="3" id="KW-1185">Reference proteome</keyword>